<dbReference type="AlphaFoldDB" id="A0A0G0Q5R1"/>
<evidence type="ECO:0000313" key="3">
    <source>
        <dbReference type="Proteomes" id="UP000034325"/>
    </source>
</evidence>
<evidence type="ECO:0000256" key="1">
    <source>
        <dbReference type="SAM" id="MobiDB-lite"/>
    </source>
</evidence>
<comment type="caution">
    <text evidence="2">The sequence shown here is derived from an EMBL/GenBank/DDBJ whole genome shotgun (WGS) entry which is preliminary data.</text>
</comment>
<dbReference type="EMBL" id="LBWA01000020">
    <property type="protein sequence ID" value="KKQ97016.1"/>
    <property type="molecule type" value="Genomic_DNA"/>
</dbReference>
<protein>
    <submittedName>
        <fullName evidence="2">Uncharacterized protein</fullName>
    </submittedName>
</protein>
<proteinExistence type="predicted"/>
<reference evidence="2 3" key="1">
    <citation type="journal article" date="2015" name="Nature">
        <title>rRNA introns, odd ribosomes, and small enigmatic genomes across a large radiation of phyla.</title>
        <authorList>
            <person name="Brown C.T."/>
            <person name="Hug L.A."/>
            <person name="Thomas B.C."/>
            <person name="Sharon I."/>
            <person name="Castelle C.J."/>
            <person name="Singh A."/>
            <person name="Wilkins M.J."/>
            <person name="Williams K.H."/>
            <person name="Banfield J.F."/>
        </authorList>
    </citation>
    <scope>NUCLEOTIDE SEQUENCE [LARGE SCALE GENOMIC DNA]</scope>
</reference>
<organism evidence="2 3">
    <name type="scientific">Candidatus Woesebacteria bacterium GW2011_GWA1_39_12</name>
    <dbReference type="NCBI Taxonomy" id="1618549"/>
    <lineage>
        <taxon>Bacteria</taxon>
        <taxon>Candidatus Woeseibacteriota</taxon>
    </lineage>
</organism>
<evidence type="ECO:0000313" key="2">
    <source>
        <dbReference type="EMBL" id="KKQ97016.1"/>
    </source>
</evidence>
<sequence>MAKSTPAIRRTSPTDTPTRVGYEIPASGRVSAEVGVAVNFFVGVRVPEVEAVGVKVLVGVGVPERFIVGVEVGKGVGVKVGAWASSSSGAIGEMFSSLD</sequence>
<dbReference type="Proteomes" id="UP000034325">
    <property type="component" value="Unassembled WGS sequence"/>
</dbReference>
<feature type="region of interest" description="Disordered" evidence="1">
    <location>
        <begin position="1"/>
        <end position="20"/>
    </location>
</feature>
<accession>A0A0G0Q5R1</accession>
<name>A0A0G0Q5R1_9BACT</name>
<gene>
    <name evidence="2" type="ORF">UT23_C0020G0009</name>
</gene>